<proteinExistence type="inferred from homology"/>
<sequence>MDKILHPFKHNKSMDTKTIVLITGANSGIGYAATEKFIKNKDFHVIMACRSTDKAQAALKQLESKKEPGSMSPLQLDITSQDSIDNAVKHVTDHFGRVDVLINNAGIIAFESTLIENLRKTFETNIFAPMLITYAFLPLLEASKAATPRLVYVSSDLGSVTLRRDPSYQHYKVPSTPYRMSKASLDMLAACNEEEFARTKGAERIKVYVFNPGYTVSNLSGPEGVEIRKSRGAASPEDSGVALVDISMGKRDADQEKGMINKKGWYPW</sequence>
<dbReference type="OrthoDB" id="1933717at2759"/>
<dbReference type="GO" id="GO:0005737">
    <property type="term" value="C:cytoplasm"/>
    <property type="evidence" value="ECO:0007669"/>
    <property type="project" value="TreeGrafter"/>
</dbReference>
<dbReference type="Gene3D" id="3.40.50.720">
    <property type="entry name" value="NAD(P)-binding Rossmann-like Domain"/>
    <property type="match status" value="1"/>
</dbReference>
<dbReference type="Proteomes" id="UP000799772">
    <property type="component" value="Unassembled WGS sequence"/>
</dbReference>
<accession>A0A9P4IFB2</accession>
<comment type="caution">
    <text evidence="2">The sequence shown here is derived from an EMBL/GenBank/DDBJ whole genome shotgun (WGS) entry which is preliminary data.</text>
</comment>
<evidence type="ECO:0000313" key="2">
    <source>
        <dbReference type="EMBL" id="KAF2098958.1"/>
    </source>
</evidence>
<dbReference type="InterPro" id="IPR051468">
    <property type="entry name" value="Fungal_SecMetab_SDRs"/>
</dbReference>
<dbReference type="InterPro" id="IPR036291">
    <property type="entry name" value="NAD(P)-bd_dom_sf"/>
</dbReference>
<gene>
    <name evidence="2" type="ORF">NA57DRAFT_56592</name>
</gene>
<dbReference type="Pfam" id="PF00106">
    <property type="entry name" value="adh_short"/>
    <property type="match status" value="1"/>
</dbReference>
<dbReference type="GO" id="GO:0016491">
    <property type="term" value="F:oxidoreductase activity"/>
    <property type="evidence" value="ECO:0007669"/>
    <property type="project" value="TreeGrafter"/>
</dbReference>
<evidence type="ECO:0000256" key="1">
    <source>
        <dbReference type="ARBA" id="ARBA00006484"/>
    </source>
</evidence>
<organism evidence="2 3">
    <name type="scientific">Rhizodiscina lignyota</name>
    <dbReference type="NCBI Taxonomy" id="1504668"/>
    <lineage>
        <taxon>Eukaryota</taxon>
        <taxon>Fungi</taxon>
        <taxon>Dikarya</taxon>
        <taxon>Ascomycota</taxon>
        <taxon>Pezizomycotina</taxon>
        <taxon>Dothideomycetes</taxon>
        <taxon>Pleosporomycetidae</taxon>
        <taxon>Aulographales</taxon>
        <taxon>Rhizodiscinaceae</taxon>
        <taxon>Rhizodiscina</taxon>
    </lineage>
</organism>
<dbReference type="InterPro" id="IPR002347">
    <property type="entry name" value="SDR_fam"/>
</dbReference>
<dbReference type="PANTHER" id="PTHR43544">
    <property type="entry name" value="SHORT-CHAIN DEHYDROGENASE/REDUCTASE"/>
    <property type="match status" value="1"/>
</dbReference>
<comment type="similarity">
    <text evidence="1">Belongs to the short-chain dehydrogenases/reductases (SDR) family.</text>
</comment>
<dbReference type="PANTHER" id="PTHR43544:SF32">
    <property type="entry name" value="CHAIN DEHYDROGENASE, PUTATIVE (AFU_ORTHOLOGUE AFUA_5G01530)-RELATED"/>
    <property type="match status" value="1"/>
</dbReference>
<evidence type="ECO:0000313" key="3">
    <source>
        <dbReference type="Proteomes" id="UP000799772"/>
    </source>
</evidence>
<dbReference type="PRINTS" id="PR00081">
    <property type="entry name" value="GDHRDH"/>
</dbReference>
<dbReference type="SUPFAM" id="SSF51735">
    <property type="entry name" value="NAD(P)-binding Rossmann-fold domains"/>
    <property type="match status" value="1"/>
</dbReference>
<dbReference type="AlphaFoldDB" id="A0A9P4IFB2"/>
<name>A0A9P4IFB2_9PEZI</name>
<reference evidence="2" key="1">
    <citation type="journal article" date="2020" name="Stud. Mycol.">
        <title>101 Dothideomycetes genomes: a test case for predicting lifestyles and emergence of pathogens.</title>
        <authorList>
            <person name="Haridas S."/>
            <person name="Albert R."/>
            <person name="Binder M."/>
            <person name="Bloem J."/>
            <person name="Labutti K."/>
            <person name="Salamov A."/>
            <person name="Andreopoulos B."/>
            <person name="Baker S."/>
            <person name="Barry K."/>
            <person name="Bills G."/>
            <person name="Bluhm B."/>
            <person name="Cannon C."/>
            <person name="Castanera R."/>
            <person name="Culley D."/>
            <person name="Daum C."/>
            <person name="Ezra D."/>
            <person name="Gonzalez J."/>
            <person name="Henrissat B."/>
            <person name="Kuo A."/>
            <person name="Liang C."/>
            <person name="Lipzen A."/>
            <person name="Lutzoni F."/>
            <person name="Magnuson J."/>
            <person name="Mondo S."/>
            <person name="Nolan M."/>
            <person name="Ohm R."/>
            <person name="Pangilinan J."/>
            <person name="Park H.-J."/>
            <person name="Ramirez L."/>
            <person name="Alfaro M."/>
            <person name="Sun H."/>
            <person name="Tritt A."/>
            <person name="Yoshinaga Y."/>
            <person name="Zwiers L.-H."/>
            <person name="Turgeon B."/>
            <person name="Goodwin S."/>
            <person name="Spatafora J."/>
            <person name="Crous P."/>
            <person name="Grigoriev I."/>
        </authorList>
    </citation>
    <scope>NUCLEOTIDE SEQUENCE</scope>
    <source>
        <strain evidence="2">CBS 133067</strain>
    </source>
</reference>
<protein>
    <submittedName>
        <fullName evidence="2">NAD(P)-binding protein</fullName>
    </submittedName>
</protein>
<dbReference type="EMBL" id="ML978126">
    <property type="protein sequence ID" value="KAF2098958.1"/>
    <property type="molecule type" value="Genomic_DNA"/>
</dbReference>
<dbReference type="GO" id="GO:0019748">
    <property type="term" value="P:secondary metabolic process"/>
    <property type="evidence" value="ECO:0007669"/>
    <property type="project" value="TreeGrafter"/>
</dbReference>
<keyword evidence="3" id="KW-1185">Reference proteome</keyword>